<dbReference type="Pfam" id="PF05175">
    <property type="entry name" value="MTS"/>
    <property type="match status" value="1"/>
</dbReference>
<evidence type="ECO:0000313" key="9">
    <source>
        <dbReference type="EMBL" id="MDX8151417.1"/>
    </source>
</evidence>
<dbReference type="InterPro" id="IPR004556">
    <property type="entry name" value="HemK-like"/>
</dbReference>
<feature type="region of interest" description="Disordered" evidence="6">
    <location>
        <begin position="1"/>
        <end position="21"/>
    </location>
</feature>
<feature type="binding site" evidence="5">
    <location>
        <position position="209"/>
    </location>
    <ligand>
        <name>S-adenosyl-L-methionine</name>
        <dbReference type="ChEBI" id="CHEBI:59789"/>
    </ligand>
</feature>
<feature type="domain" description="Release factor glutamine methyltransferase N-terminal" evidence="8">
    <location>
        <begin position="25"/>
        <end position="99"/>
    </location>
</feature>
<dbReference type="HAMAP" id="MF_02126">
    <property type="entry name" value="RF_methyltr_PrmC"/>
    <property type="match status" value="1"/>
</dbReference>
<comment type="similarity">
    <text evidence="5">Belongs to the protein N5-glutamine methyltransferase family. PrmC subfamily.</text>
</comment>
<dbReference type="Proteomes" id="UP001277761">
    <property type="component" value="Unassembled WGS sequence"/>
</dbReference>
<comment type="caution">
    <text evidence="9">The sequence shown here is derived from an EMBL/GenBank/DDBJ whole genome shotgun (WGS) entry which is preliminary data.</text>
</comment>
<organism evidence="9 10">
    <name type="scientific">Patulibacter brassicae</name>
    <dbReference type="NCBI Taxonomy" id="1705717"/>
    <lineage>
        <taxon>Bacteria</taxon>
        <taxon>Bacillati</taxon>
        <taxon>Actinomycetota</taxon>
        <taxon>Thermoleophilia</taxon>
        <taxon>Solirubrobacterales</taxon>
        <taxon>Patulibacteraceae</taxon>
        <taxon>Patulibacter</taxon>
    </lineage>
</organism>
<feature type="compositionally biased region" description="Low complexity" evidence="6">
    <location>
        <begin position="1"/>
        <end position="20"/>
    </location>
</feature>
<dbReference type="NCBIfam" id="TIGR03534">
    <property type="entry name" value="RF_mod_PrmC"/>
    <property type="match status" value="1"/>
</dbReference>
<dbReference type="Gene3D" id="1.10.8.10">
    <property type="entry name" value="DNA helicase RuvA subunit, C-terminal domain"/>
    <property type="match status" value="1"/>
</dbReference>
<dbReference type="EC" id="2.1.1.297" evidence="5"/>
<dbReference type="InterPro" id="IPR002052">
    <property type="entry name" value="DNA_methylase_N6_adenine_CS"/>
</dbReference>
<evidence type="ECO:0000256" key="4">
    <source>
        <dbReference type="ARBA" id="ARBA00048391"/>
    </source>
</evidence>
<dbReference type="InterPro" id="IPR007848">
    <property type="entry name" value="Small_mtfrase_dom"/>
</dbReference>
<evidence type="ECO:0000259" key="8">
    <source>
        <dbReference type="Pfam" id="PF17827"/>
    </source>
</evidence>
<comment type="caution">
    <text evidence="5">Lacks conserved residue(s) required for the propagation of feature annotation.</text>
</comment>
<dbReference type="Pfam" id="PF17827">
    <property type="entry name" value="PrmC_N"/>
    <property type="match status" value="1"/>
</dbReference>
<evidence type="ECO:0000259" key="7">
    <source>
        <dbReference type="Pfam" id="PF05175"/>
    </source>
</evidence>
<dbReference type="GO" id="GO:0102559">
    <property type="term" value="F:peptide chain release factor N(5)-glutamine methyltransferase activity"/>
    <property type="evidence" value="ECO:0007669"/>
    <property type="project" value="UniProtKB-EC"/>
</dbReference>
<evidence type="ECO:0000256" key="2">
    <source>
        <dbReference type="ARBA" id="ARBA00022679"/>
    </source>
</evidence>
<dbReference type="Gene3D" id="3.40.50.150">
    <property type="entry name" value="Vaccinia Virus protein VP39"/>
    <property type="match status" value="1"/>
</dbReference>
<keyword evidence="1 5" id="KW-0489">Methyltransferase</keyword>
<evidence type="ECO:0000256" key="5">
    <source>
        <dbReference type="HAMAP-Rule" id="MF_02126"/>
    </source>
</evidence>
<feature type="binding site" evidence="5">
    <location>
        <position position="164"/>
    </location>
    <ligand>
        <name>S-adenosyl-L-methionine</name>
        <dbReference type="ChEBI" id="CHEBI:59789"/>
    </ligand>
</feature>
<dbReference type="PANTHER" id="PTHR18895:SF74">
    <property type="entry name" value="MTRF1L RELEASE FACTOR GLUTAMINE METHYLTRANSFERASE"/>
    <property type="match status" value="1"/>
</dbReference>
<feature type="binding site" evidence="5">
    <location>
        <begin position="209"/>
        <end position="212"/>
    </location>
    <ligand>
        <name>substrate</name>
    </ligand>
</feature>
<comment type="catalytic activity">
    <reaction evidence="4 5">
        <text>L-glutaminyl-[peptide chain release factor] + S-adenosyl-L-methionine = N(5)-methyl-L-glutaminyl-[peptide chain release factor] + S-adenosyl-L-homocysteine + H(+)</text>
        <dbReference type="Rhea" id="RHEA:42896"/>
        <dbReference type="Rhea" id="RHEA-COMP:10271"/>
        <dbReference type="Rhea" id="RHEA-COMP:10272"/>
        <dbReference type="ChEBI" id="CHEBI:15378"/>
        <dbReference type="ChEBI" id="CHEBI:30011"/>
        <dbReference type="ChEBI" id="CHEBI:57856"/>
        <dbReference type="ChEBI" id="CHEBI:59789"/>
        <dbReference type="ChEBI" id="CHEBI:61891"/>
        <dbReference type="EC" id="2.1.1.297"/>
    </reaction>
</comment>
<dbReference type="CDD" id="cd02440">
    <property type="entry name" value="AdoMet_MTases"/>
    <property type="match status" value="1"/>
</dbReference>
<evidence type="ECO:0000256" key="6">
    <source>
        <dbReference type="SAM" id="MobiDB-lite"/>
    </source>
</evidence>
<dbReference type="EMBL" id="JAXAVX010000002">
    <property type="protein sequence ID" value="MDX8151417.1"/>
    <property type="molecule type" value="Genomic_DNA"/>
</dbReference>
<evidence type="ECO:0000256" key="1">
    <source>
        <dbReference type="ARBA" id="ARBA00022603"/>
    </source>
</evidence>
<dbReference type="InterPro" id="IPR040758">
    <property type="entry name" value="PrmC_N"/>
</dbReference>
<feature type="binding site" evidence="5">
    <location>
        <begin position="141"/>
        <end position="145"/>
    </location>
    <ligand>
        <name>S-adenosyl-L-methionine</name>
        <dbReference type="ChEBI" id="CHEBI:59789"/>
    </ligand>
</feature>
<dbReference type="GO" id="GO:0032259">
    <property type="term" value="P:methylation"/>
    <property type="evidence" value="ECO:0007669"/>
    <property type="project" value="UniProtKB-KW"/>
</dbReference>
<dbReference type="NCBIfam" id="TIGR00536">
    <property type="entry name" value="hemK_fam"/>
    <property type="match status" value="1"/>
</dbReference>
<evidence type="ECO:0000313" key="10">
    <source>
        <dbReference type="Proteomes" id="UP001277761"/>
    </source>
</evidence>
<feature type="domain" description="Methyltransferase small" evidence="7">
    <location>
        <begin position="121"/>
        <end position="214"/>
    </location>
</feature>
<dbReference type="InterPro" id="IPR019874">
    <property type="entry name" value="RF_methyltr_PrmC"/>
</dbReference>
<name>A0ABU4VHW8_9ACTN</name>
<dbReference type="RefSeq" id="WP_319953567.1">
    <property type="nucleotide sequence ID" value="NZ_JAXAVX010000002.1"/>
</dbReference>
<reference evidence="9 10" key="1">
    <citation type="submission" date="2023-11" db="EMBL/GenBank/DDBJ databases">
        <authorList>
            <person name="Xu M."/>
            <person name="Jiang T."/>
        </authorList>
    </citation>
    <scope>NUCLEOTIDE SEQUENCE [LARGE SCALE GENOMIC DNA]</scope>
    <source>
        <strain evidence="9 10">SD</strain>
    </source>
</reference>
<proteinExistence type="inferred from homology"/>
<dbReference type="InterPro" id="IPR029063">
    <property type="entry name" value="SAM-dependent_MTases_sf"/>
</dbReference>
<dbReference type="SUPFAM" id="SSF53335">
    <property type="entry name" value="S-adenosyl-L-methionine-dependent methyltransferases"/>
    <property type="match status" value="1"/>
</dbReference>
<dbReference type="PROSITE" id="PS00092">
    <property type="entry name" value="N6_MTASE"/>
    <property type="match status" value="1"/>
</dbReference>
<protein>
    <recommendedName>
        <fullName evidence="5">Release factor glutamine methyltransferase</fullName>
        <shortName evidence="5">RF MTase</shortName>
        <ecNumber evidence="5">2.1.1.297</ecNumber>
    </recommendedName>
    <alternativeName>
        <fullName evidence="5">N5-glutamine methyltransferase PrmC</fullName>
    </alternativeName>
    <alternativeName>
        <fullName evidence="5">Protein-(glutamine-N5) MTase PrmC</fullName>
    </alternativeName>
    <alternativeName>
        <fullName evidence="5">Protein-glutamine N-methyltransferase PrmC</fullName>
    </alternativeName>
</protein>
<dbReference type="PANTHER" id="PTHR18895">
    <property type="entry name" value="HEMK METHYLTRANSFERASE"/>
    <property type="match status" value="1"/>
</dbReference>
<sequence length="301" mass="31245">MSGPAPGARRAATDPRPAAPETRLDAVRRLAARFAAAGIDGPRLDAELLVAEVVDPGRPDRTRLFLDGHEPLTPSQAATLAALERRRADERAPVAHLLGTRGFRHVDLVVDGRVLVPRPETELLVEVGLELPSGAAVLDVGTGSGAIALALADERPDLRIHATDVSPDALAVARENARRLDLPVTFHAGDLLAGLDAAAIGTPLAVLSNPPYVPDGDRPSLMPEVRDHDPALALFGGPDGLDVVRRLVPAATDAGAALLAIEIGAGQAPATAALLEAAGWRDVAVRDDLAGIGRVVLGRRP</sequence>
<gene>
    <name evidence="5 9" type="primary">prmC</name>
    <name evidence="9" type="ORF">SK069_07430</name>
</gene>
<accession>A0ABU4VHW8</accession>
<evidence type="ECO:0000256" key="3">
    <source>
        <dbReference type="ARBA" id="ARBA00022691"/>
    </source>
</evidence>
<keyword evidence="10" id="KW-1185">Reference proteome</keyword>
<keyword evidence="2 5" id="KW-0808">Transferase</keyword>
<keyword evidence="3 5" id="KW-0949">S-adenosyl-L-methionine</keyword>
<dbReference type="InterPro" id="IPR050320">
    <property type="entry name" value="N5-glutamine_MTase"/>
</dbReference>
<comment type="function">
    <text evidence="5">Methylates the class 1 translation termination release factors RF1/PrfA and RF2/PrfB on the glutamine residue of the universally conserved GGQ motif.</text>
</comment>